<feature type="transmembrane region" description="Helical" evidence="1">
    <location>
        <begin position="155"/>
        <end position="177"/>
    </location>
</feature>
<feature type="transmembrane region" description="Helical" evidence="1">
    <location>
        <begin position="45"/>
        <end position="66"/>
    </location>
</feature>
<proteinExistence type="predicted"/>
<keyword evidence="1" id="KW-0472">Membrane</keyword>
<organism evidence="2 3">
    <name type="scientific">Spirulina subsalsa FACHB-351</name>
    <dbReference type="NCBI Taxonomy" id="234711"/>
    <lineage>
        <taxon>Bacteria</taxon>
        <taxon>Bacillati</taxon>
        <taxon>Cyanobacteriota</taxon>
        <taxon>Cyanophyceae</taxon>
        <taxon>Spirulinales</taxon>
        <taxon>Spirulinaceae</taxon>
        <taxon>Spirulina</taxon>
    </lineage>
</organism>
<evidence type="ECO:0000256" key="1">
    <source>
        <dbReference type="SAM" id="Phobius"/>
    </source>
</evidence>
<name>A0ABT3L9L7_9CYAN</name>
<keyword evidence="3" id="KW-1185">Reference proteome</keyword>
<accession>A0ABT3L9L7</accession>
<evidence type="ECO:0000313" key="2">
    <source>
        <dbReference type="EMBL" id="MCW6038206.1"/>
    </source>
</evidence>
<feature type="transmembrane region" description="Helical" evidence="1">
    <location>
        <begin position="86"/>
        <end position="103"/>
    </location>
</feature>
<gene>
    <name evidence="2" type="ORF">K4A83_18290</name>
</gene>
<dbReference type="EMBL" id="JAIHOM010000116">
    <property type="protein sequence ID" value="MCW6038206.1"/>
    <property type="molecule type" value="Genomic_DNA"/>
</dbReference>
<reference evidence="2 3" key="1">
    <citation type="submission" date="2021-08" db="EMBL/GenBank/DDBJ databases">
        <title>Draft genome sequence of Spirulina subsalsa with high tolerance to salinity and hype-accumulation of phycocyanin.</title>
        <authorList>
            <person name="Pei H."/>
            <person name="Jiang L."/>
        </authorList>
    </citation>
    <scope>NUCLEOTIDE SEQUENCE [LARGE SCALE GENOMIC DNA]</scope>
    <source>
        <strain evidence="2 3">FACHB-351</strain>
    </source>
</reference>
<protein>
    <submittedName>
        <fullName evidence="2">Uncharacterized protein</fullName>
    </submittedName>
</protein>
<sequence>MLYPQTAPQGVFPWLSFSAPIPPTGHTEFKVVDECDRPLYNGLQFLLFSLIWPSVGLILYFSKLIAPDIVSGIIWIGIPLVFYKRIVWPLCLIACGMPWNLLWRRSPAKPDTFSINFKRLALFICLFLVAITVVVSQNRFYSLWPTLQELAHSVWSLWVVAAELAAVTSSALMKWTWQKKQSQRSKNKRGGNRPRFHCAACEEPMKKVFEPQLMPLLTNIERATHGLNSVVYEGWWCPHCYPQRRRDTIHLRSYALKRPRNVEQCPNCEAYTLEYKIKYTGNLFQSSYWHQKICYACDYRQEWEVTPEYRGSYGTGVSGGFGGGSSSGGGGFGGGSSGGGGAGAGFGGGGGGGCGGCGGC</sequence>
<comment type="caution">
    <text evidence="2">The sequence shown here is derived from an EMBL/GenBank/DDBJ whole genome shotgun (WGS) entry which is preliminary data.</text>
</comment>
<keyword evidence="1" id="KW-1133">Transmembrane helix</keyword>
<dbReference type="Proteomes" id="UP001526426">
    <property type="component" value="Unassembled WGS sequence"/>
</dbReference>
<evidence type="ECO:0000313" key="3">
    <source>
        <dbReference type="Proteomes" id="UP001526426"/>
    </source>
</evidence>
<feature type="transmembrane region" description="Helical" evidence="1">
    <location>
        <begin position="115"/>
        <end position="135"/>
    </location>
</feature>
<keyword evidence="1" id="KW-0812">Transmembrane</keyword>